<feature type="chain" id="PRO_5045201151" description="CamS family sex pheromone protein" evidence="2">
    <location>
        <begin position="18"/>
        <end position="383"/>
    </location>
</feature>
<name>A0ABN8BQ78_9LACO</name>
<dbReference type="Gene3D" id="3.10.570.10">
    <property type="entry name" value="sex pheromone staph- cam373 precursor domain"/>
    <property type="match status" value="1"/>
</dbReference>
<sequence>MARFKKITMLIGGVAMAALLAACGNIGSSTGGGTTSTDSNQAGVQTTGQISKSEYAGVIKNGHYLTSSARGLTATTMNNNFNLTSFEGGLLNISKQFYDPANYIFQEGQYLSSSTLRGWLGRKSKNNPNGLNPKDNGKKDNSRNPIYVQSIEEQDFMQKNGDSLALKGITIGIAMNAVDYYQKEQYGATFKQNISKAAMQEYGNKVAAQVVERLRKTSGIPSDLPIVVAMYVQAPTDSLAGGTFYQSTQTKNAAIGTWNNLDIVNKVFPLIGASMKDFANNDSKSFQNFQSQIENFFPTISDITAQAQYLDQKIQGEHVTITTQFYSQTEIISFTNFVAQVAPKFLPSGVPVDITINSANGIQAFLSRDSNDRNFESHVFTSY</sequence>
<reference evidence="3 4" key="1">
    <citation type="submission" date="2021-11" db="EMBL/GenBank/DDBJ databases">
        <authorList>
            <person name="Depoorter E."/>
        </authorList>
    </citation>
    <scope>NUCLEOTIDE SEQUENCE [LARGE SCALE GENOMIC DNA]</scope>
    <source>
        <strain evidence="3 4">LMG 24286</strain>
    </source>
</reference>
<evidence type="ECO:0000256" key="2">
    <source>
        <dbReference type="SAM" id="SignalP"/>
    </source>
</evidence>
<evidence type="ECO:0008006" key="5">
    <source>
        <dbReference type="Google" id="ProtNLM"/>
    </source>
</evidence>
<proteinExistence type="predicted"/>
<protein>
    <recommendedName>
        <fullName evidence="5">CamS family sex pheromone protein</fullName>
    </recommendedName>
</protein>
<dbReference type="PROSITE" id="PS51257">
    <property type="entry name" value="PROKAR_LIPOPROTEIN"/>
    <property type="match status" value="1"/>
</dbReference>
<accession>A0ABN8BQ78</accession>
<evidence type="ECO:0000313" key="3">
    <source>
        <dbReference type="EMBL" id="CAH0418772.1"/>
    </source>
</evidence>
<keyword evidence="4" id="KW-1185">Reference proteome</keyword>
<dbReference type="RefSeq" id="WP_230098855.1">
    <property type="nucleotide sequence ID" value="NZ_CAKKNT010000015.1"/>
</dbReference>
<dbReference type="Pfam" id="PF07537">
    <property type="entry name" value="CamS"/>
    <property type="match status" value="1"/>
</dbReference>
<evidence type="ECO:0000313" key="4">
    <source>
        <dbReference type="Proteomes" id="UP000789719"/>
    </source>
</evidence>
<dbReference type="PIRSF" id="PIRSF012509">
    <property type="entry name" value="CamS"/>
    <property type="match status" value="1"/>
</dbReference>
<dbReference type="CDD" id="cd13440">
    <property type="entry name" value="CamS_repeat_2"/>
    <property type="match status" value="1"/>
</dbReference>
<feature type="region of interest" description="Disordered" evidence="1">
    <location>
        <begin position="121"/>
        <end position="143"/>
    </location>
</feature>
<gene>
    <name evidence="3" type="ORF">WGH24286_01207</name>
</gene>
<dbReference type="CDD" id="cd13441">
    <property type="entry name" value="CamS_repeat_1"/>
    <property type="match status" value="1"/>
</dbReference>
<feature type="signal peptide" evidence="2">
    <location>
        <begin position="1"/>
        <end position="17"/>
    </location>
</feature>
<keyword evidence="2" id="KW-0732">Signal</keyword>
<evidence type="ECO:0000256" key="1">
    <source>
        <dbReference type="SAM" id="MobiDB-lite"/>
    </source>
</evidence>
<comment type="caution">
    <text evidence="3">The sequence shown here is derived from an EMBL/GenBank/DDBJ whole genome shotgun (WGS) entry which is preliminary data.</text>
</comment>
<dbReference type="InterPro" id="IPR011426">
    <property type="entry name" value="CamS"/>
</dbReference>
<dbReference type="Proteomes" id="UP000789719">
    <property type="component" value="Unassembled WGS sequence"/>
</dbReference>
<organism evidence="3 4">
    <name type="scientific">Periweissella ghanensis</name>
    <dbReference type="NCBI Taxonomy" id="467997"/>
    <lineage>
        <taxon>Bacteria</taxon>
        <taxon>Bacillati</taxon>
        <taxon>Bacillota</taxon>
        <taxon>Bacilli</taxon>
        <taxon>Lactobacillales</taxon>
        <taxon>Lactobacillaceae</taxon>
        <taxon>Periweissella</taxon>
    </lineage>
</organism>
<dbReference type="EMBL" id="CAKKNT010000015">
    <property type="protein sequence ID" value="CAH0418772.1"/>
    <property type="molecule type" value="Genomic_DNA"/>
</dbReference>